<evidence type="ECO:0000313" key="1">
    <source>
        <dbReference type="EMBL" id="MEQ2167755.1"/>
    </source>
</evidence>
<evidence type="ECO:0000313" key="2">
    <source>
        <dbReference type="Proteomes" id="UP001476798"/>
    </source>
</evidence>
<sequence length="117" mass="12774">VSLTVSPCCYNSSPWVGKKCDRVVLCVAGLAVQFSTFLASTMMQQVVLEAVTHPVSKDRDILDLGQKDRVKGYSVVVQGGGYCGFRVASALWTAQRPNRCTDAKYAPHSFYTHTVTP</sequence>
<gene>
    <name evidence="1" type="ORF">GOODEAATRI_007256</name>
</gene>
<dbReference type="Proteomes" id="UP001476798">
    <property type="component" value="Unassembled WGS sequence"/>
</dbReference>
<name>A0ABV0N8M8_9TELE</name>
<reference evidence="1 2" key="1">
    <citation type="submission" date="2021-06" db="EMBL/GenBank/DDBJ databases">
        <authorList>
            <person name="Palmer J.M."/>
        </authorList>
    </citation>
    <scope>NUCLEOTIDE SEQUENCE [LARGE SCALE GENOMIC DNA]</scope>
    <source>
        <strain evidence="1 2">GA_2019</strain>
        <tissue evidence="1">Muscle</tissue>
    </source>
</reference>
<keyword evidence="2" id="KW-1185">Reference proteome</keyword>
<dbReference type="EMBL" id="JAHRIO010030347">
    <property type="protein sequence ID" value="MEQ2167755.1"/>
    <property type="molecule type" value="Genomic_DNA"/>
</dbReference>
<protein>
    <submittedName>
        <fullName evidence="1">Uncharacterized protein</fullName>
    </submittedName>
</protein>
<proteinExistence type="predicted"/>
<feature type="non-terminal residue" evidence="1">
    <location>
        <position position="1"/>
    </location>
</feature>
<comment type="caution">
    <text evidence="1">The sequence shown here is derived from an EMBL/GenBank/DDBJ whole genome shotgun (WGS) entry which is preliminary data.</text>
</comment>
<organism evidence="1 2">
    <name type="scientific">Goodea atripinnis</name>
    <dbReference type="NCBI Taxonomy" id="208336"/>
    <lineage>
        <taxon>Eukaryota</taxon>
        <taxon>Metazoa</taxon>
        <taxon>Chordata</taxon>
        <taxon>Craniata</taxon>
        <taxon>Vertebrata</taxon>
        <taxon>Euteleostomi</taxon>
        <taxon>Actinopterygii</taxon>
        <taxon>Neopterygii</taxon>
        <taxon>Teleostei</taxon>
        <taxon>Neoteleostei</taxon>
        <taxon>Acanthomorphata</taxon>
        <taxon>Ovalentaria</taxon>
        <taxon>Atherinomorphae</taxon>
        <taxon>Cyprinodontiformes</taxon>
        <taxon>Goodeidae</taxon>
        <taxon>Goodea</taxon>
    </lineage>
</organism>
<accession>A0ABV0N8M8</accession>